<sequence>MRAEDVSSRSVYPGSAGLESVRADLLYEFELELRRTAKVIGRTVPPGRVLVARESTQGKTVVTRYSDTGLRGWMVGPRLALLEDGGWVPYTQGRTHKLDKPRHSKLFGDSTTREYAEHWQNLTDVGVTPGAAYITIPASHEGFVAACRDPRRAELFEVQDLGGIPHLVFTYSRGSAGSLRSVLRDDLQKWMQDYA</sequence>
<dbReference type="RefSeq" id="WP_192281096.1">
    <property type="nucleotide sequence ID" value="NZ_JACZDF010000006.1"/>
</dbReference>
<protein>
    <submittedName>
        <fullName evidence="1">Uncharacterized protein</fullName>
    </submittedName>
</protein>
<reference evidence="1 2" key="1">
    <citation type="submission" date="2020-09" db="EMBL/GenBank/DDBJ databases">
        <title>Flavimobilis rhizosphaerae sp. nov., isolated from rhizosphere soil of Spartina alterniflora.</title>
        <authorList>
            <person name="Hanqin C."/>
        </authorList>
    </citation>
    <scope>NUCLEOTIDE SEQUENCE [LARGE SCALE GENOMIC DNA]</scope>
    <source>
        <strain evidence="1 2">GY 10621</strain>
    </source>
</reference>
<dbReference type="EMBL" id="JACZDF010000006">
    <property type="protein sequence ID" value="MBD9700100.1"/>
    <property type="molecule type" value="Genomic_DNA"/>
</dbReference>
<evidence type="ECO:0000313" key="1">
    <source>
        <dbReference type="EMBL" id="MBD9700100.1"/>
    </source>
</evidence>
<name>A0ABR9DSJ2_9MICO</name>
<gene>
    <name evidence="1" type="ORF">IGS67_11460</name>
</gene>
<organism evidence="1 2">
    <name type="scientific">Flavimobilis rhizosphaerae</name>
    <dbReference type="NCBI Taxonomy" id="2775421"/>
    <lineage>
        <taxon>Bacteria</taxon>
        <taxon>Bacillati</taxon>
        <taxon>Actinomycetota</taxon>
        <taxon>Actinomycetes</taxon>
        <taxon>Micrococcales</taxon>
        <taxon>Jonesiaceae</taxon>
        <taxon>Flavimobilis</taxon>
    </lineage>
</organism>
<proteinExistence type="predicted"/>
<dbReference type="Proteomes" id="UP000642107">
    <property type="component" value="Unassembled WGS sequence"/>
</dbReference>
<evidence type="ECO:0000313" key="2">
    <source>
        <dbReference type="Proteomes" id="UP000642107"/>
    </source>
</evidence>
<accession>A0ABR9DSJ2</accession>
<keyword evidence="2" id="KW-1185">Reference proteome</keyword>
<comment type="caution">
    <text evidence="1">The sequence shown here is derived from an EMBL/GenBank/DDBJ whole genome shotgun (WGS) entry which is preliminary data.</text>
</comment>